<keyword evidence="3" id="KW-0812">Transmembrane</keyword>
<reference evidence="4 5" key="1">
    <citation type="submission" date="2016-03" db="EMBL/GenBank/DDBJ databases">
        <title>Shallow-sea hydrothermal system.</title>
        <authorList>
            <person name="Tang K."/>
        </authorList>
    </citation>
    <scope>NUCLEOTIDE SEQUENCE [LARGE SCALE GENOMIC DNA]</scope>
    <source>
        <strain evidence="4 5">JLT9</strain>
    </source>
</reference>
<keyword evidence="5" id="KW-1185">Reference proteome</keyword>
<evidence type="ECO:0000313" key="4">
    <source>
        <dbReference type="EMBL" id="ANS79786.1"/>
    </source>
</evidence>
<keyword evidence="1 2" id="KW-0808">Transferase</keyword>
<dbReference type="Gene3D" id="1.20.120.1760">
    <property type="match status" value="1"/>
</dbReference>
<dbReference type="STRING" id="1758689.SGUI_2390"/>
<feature type="transmembrane region" description="Helical" evidence="3">
    <location>
        <begin position="157"/>
        <end position="176"/>
    </location>
</feature>
<evidence type="ECO:0008006" key="6">
    <source>
        <dbReference type="Google" id="ProtNLM"/>
    </source>
</evidence>
<dbReference type="GO" id="GO:0008654">
    <property type="term" value="P:phospholipid biosynthetic process"/>
    <property type="evidence" value="ECO:0007669"/>
    <property type="project" value="InterPro"/>
</dbReference>
<keyword evidence="3" id="KW-0472">Membrane</keyword>
<evidence type="ECO:0000256" key="2">
    <source>
        <dbReference type="RuleBase" id="RU003750"/>
    </source>
</evidence>
<dbReference type="InterPro" id="IPR000462">
    <property type="entry name" value="CDP-OH_P_trans"/>
</dbReference>
<name>A0A1B1NEC4_9MICO</name>
<accession>A0A1B1NEC4</accession>
<gene>
    <name evidence="4" type="ORF">SGUI_2390</name>
</gene>
<dbReference type="KEGG" id="serj:SGUI_2390"/>
<evidence type="ECO:0000256" key="1">
    <source>
        <dbReference type="ARBA" id="ARBA00022679"/>
    </source>
</evidence>
<protein>
    <recommendedName>
        <fullName evidence="6">CDP-alcohol phosphatidyltransferase</fullName>
    </recommendedName>
</protein>
<dbReference type="EMBL" id="CP014989">
    <property type="protein sequence ID" value="ANS79786.1"/>
    <property type="molecule type" value="Genomic_DNA"/>
</dbReference>
<sequence length="189" mass="20183">MSALFTYAGIALIALLPPSWWSGLAVSSALVVGYALDAADGQLARLRGGGSLSGEWLDHVVDAGKISALHLAVLVGAARFTELSPGWLLVPIAFTLIANVTFFGMILNGLLRDRHTARTGQPVERPRTSTLRSLLVIPTDYGLLCLVFLMLGAPMVFGGIYLVLLLCATGFLVLALPKWYRDMSQLGSL</sequence>
<keyword evidence="3" id="KW-1133">Transmembrane helix</keyword>
<comment type="similarity">
    <text evidence="2">Belongs to the CDP-alcohol phosphatidyltransferase class-I family.</text>
</comment>
<dbReference type="GO" id="GO:0016780">
    <property type="term" value="F:phosphotransferase activity, for other substituted phosphate groups"/>
    <property type="evidence" value="ECO:0007669"/>
    <property type="project" value="InterPro"/>
</dbReference>
<evidence type="ECO:0000256" key="3">
    <source>
        <dbReference type="SAM" id="Phobius"/>
    </source>
</evidence>
<proteinExistence type="inferred from homology"/>
<dbReference type="Proteomes" id="UP000092482">
    <property type="component" value="Chromosome"/>
</dbReference>
<feature type="transmembrane region" description="Helical" evidence="3">
    <location>
        <begin position="131"/>
        <end position="151"/>
    </location>
</feature>
<organism evidence="4 5">
    <name type="scientific">Serinicoccus hydrothermalis</name>
    <dbReference type="NCBI Taxonomy" id="1758689"/>
    <lineage>
        <taxon>Bacteria</taxon>
        <taxon>Bacillati</taxon>
        <taxon>Actinomycetota</taxon>
        <taxon>Actinomycetes</taxon>
        <taxon>Micrococcales</taxon>
        <taxon>Ornithinimicrobiaceae</taxon>
        <taxon>Serinicoccus</taxon>
    </lineage>
</organism>
<dbReference type="AlphaFoldDB" id="A0A1B1NEC4"/>
<dbReference type="GO" id="GO:0016020">
    <property type="term" value="C:membrane"/>
    <property type="evidence" value="ECO:0007669"/>
    <property type="project" value="InterPro"/>
</dbReference>
<evidence type="ECO:0000313" key="5">
    <source>
        <dbReference type="Proteomes" id="UP000092482"/>
    </source>
</evidence>
<dbReference type="InterPro" id="IPR043130">
    <property type="entry name" value="CDP-OH_PTrfase_TM_dom"/>
</dbReference>
<dbReference type="RefSeq" id="WP_237141348.1">
    <property type="nucleotide sequence ID" value="NZ_CP014989.1"/>
</dbReference>
<dbReference type="Pfam" id="PF01066">
    <property type="entry name" value="CDP-OH_P_transf"/>
    <property type="match status" value="1"/>
</dbReference>
<feature type="transmembrane region" description="Helical" evidence="3">
    <location>
        <begin position="88"/>
        <end position="111"/>
    </location>
</feature>
<dbReference type="PROSITE" id="PS00379">
    <property type="entry name" value="CDP_ALCOHOL_P_TRANSF"/>
    <property type="match status" value="1"/>
</dbReference>
<dbReference type="InterPro" id="IPR048254">
    <property type="entry name" value="CDP_ALCOHOL_P_TRANSF_CS"/>
</dbReference>
<dbReference type="PATRIC" id="fig|1758689.4.peg.2492"/>